<evidence type="ECO:0000313" key="7">
    <source>
        <dbReference type="Proteomes" id="UP001445335"/>
    </source>
</evidence>
<feature type="compositionally biased region" description="Low complexity" evidence="5">
    <location>
        <begin position="318"/>
        <end position="336"/>
    </location>
</feature>
<dbReference type="GO" id="GO:0006334">
    <property type="term" value="P:nucleosome assembly"/>
    <property type="evidence" value="ECO:0007669"/>
    <property type="project" value="InterPro"/>
</dbReference>
<feature type="compositionally biased region" description="Acidic residues" evidence="5">
    <location>
        <begin position="281"/>
        <end position="317"/>
    </location>
</feature>
<dbReference type="GO" id="GO:0000724">
    <property type="term" value="P:double-strand break repair via homologous recombination"/>
    <property type="evidence" value="ECO:0007669"/>
    <property type="project" value="UniProtKB-ARBA"/>
</dbReference>
<dbReference type="PANTHER" id="PTHR11875">
    <property type="entry name" value="TESTIS-SPECIFIC Y-ENCODED PROTEIN"/>
    <property type="match status" value="1"/>
</dbReference>
<reference evidence="6 7" key="1">
    <citation type="journal article" date="2024" name="Nat. Commun.">
        <title>Phylogenomics reveals the evolutionary origins of lichenization in chlorophyte algae.</title>
        <authorList>
            <person name="Puginier C."/>
            <person name="Libourel C."/>
            <person name="Otte J."/>
            <person name="Skaloud P."/>
            <person name="Haon M."/>
            <person name="Grisel S."/>
            <person name="Petersen M."/>
            <person name="Berrin J.G."/>
            <person name="Delaux P.M."/>
            <person name="Dal Grande F."/>
            <person name="Keller J."/>
        </authorList>
    </citation>
    <scope>NUCLEOTIDE SEQUENCE [LARGE SCALE GENOMIC DNA]</scope>
    <source>
        <strain evidence="6 7">SAG 245.80</strain>
    </source>
</reference>
<dbReference type="InterPro" id="IPR002164">
    <property type="entry name" value="NAP_family"/>
</dbReference>
<evidence type="ECO:0000256" key="2">
    <source>
        <dbReference type="ARBA" id="ARBA00023186"/>
    </source>
</evidence>
<protein>
    <submittedName>
        <fullName evidence="6">Uncharacterized protein</fullName>
    </submittedName>
</protein>
<feature type="region of interest" description="Disordered" evidence="5">
    <location>
        <begin position="1"/>
        <end position="61"/>
    </location>
</feature>
<accession>A0AAW1QDU4</accession>
<keyword evidence="7" id="KW-1185">Reference proteome</keyword>
<dbReference type="GO" id="GO:0005634">
    <property type="term" value="C:nucleus"/>
    <property type="evidence" value="ECO:0007669"/>
    <property type="project" value="InterPro"/>
</dbReference>
<comment type="caution">
    <text evidence="6">The sequence shown here is derived from an EMBL/GenBank/DDBJ whole genome shotgun (WGS) entry which is preliminary data.</text>
</comment>
<feature type="compositionally biased region" description="Acidic residues" evidence="5">
    <location>
        <begin position="372"/>
        <end position="393"/>
    </location>
</feature>
<name>A0AAW1QDU4_9CHLO</name>
<feature type="compositionally biased region" description="Basic and acidic residues" evidence="5">
    <location>
        <begin position="1"/>
        <end position="14"/>
    </location>
</feature>
<feature type="compositionally biased region" description="Low complexity" evidence="5">
    <location>
        <begin position="23"/>
        <end position="44"/>
    </location>
</feature>
<evidence type="ECO:0000256" key="4">
    <source>
        <dbReference type="SAM" id="Coils"/>
    </source>
</evidence>
<dbReference type="Gene3D" id="3.30.1120.90">
    <property type="entry name" value="Nucleosome assembly protein"/>
    <property type="match status" value="1"/>
</dbReference>
<evidence type="ECO:0000256" key="5">
    <source>
        <dbReference type="SAM" id="MobiDB-lite"/>
    </source>
</evidence>
<comment type="similarity">
    <text evidence="1 3">Belongs to the nucleosome assembly protein (NAP) family.</text>
</comment>
<gene>
    <name evidence="6" type="ORF">WJX81_008658</name>
</gene>
<evidence type="ECO:0000313" key="6">
    <source>
        <dbReference type="EMBL" id="KAK9819582.1"/>
    </source>
</evidence>
<dbReference type="InterPro" id="IPR037231">
    <property type="entry name" value="NAP-like_sf"/>
</dbReference>
<dbReference type="Proteomes" id="UP001445335">
    <property type="component" value="Unassembled WGS sequence"/>
</dbReference>
<dbReference type="EMBL" id="JALJOU010000116">
    <property type="protein sequence ID" value="KAK9819582.1"/>
    <property type="molecule type" value="Genomic_DNA"/>
</dbReference>
<organism evidence="6 7">
    <name type="scientific">Elliptochloris bilobata</name>
    <dbReference type="NCBI Taxonomy" id="381761"/>
    <lineage>
        <taxon>Eukaryota</taxon>
        <taxon>Viridiplantae</taxon>
        <taxon>Chlorophyta</taxon>
        <taxon>core chlorophytes</taxon>
        <taxon>Trebouxiophyceae</taxon>
        <taxon>Trebouxiophyceae incertae sedis</taxon>
        <taxon>Elliptochloris clade</taxon>
        <taxon>Elliptochloris</taxon>
    </lineage>
</organism>
<proteinExistence type="inferred from homology"/>
<sequence length="393" mass="43247">MSDDPVAKRARTEAVAEPEDGAGAEADGAATEAPGAPEGEIELANGGQEPVEAPSEDDEDADKVDRAIAGLREVQEELEQVNDEASMKVLEVEMEYNQRRKPVFEKRNRLIRDIDQFWLNVFLQHPHLNACLRGDDTEALACLEEVDISDSPDIKSGFTVTFRFMEGNVLFQNQELRKEYRFMEDGRLMVTGTAVEWLQELAEEEQPGPSGRMLVERGESFFTWFDPPEQSEPLGVEIDSIAEVLKDDIWPNPMKFFTGDLGLPLGVPGNPIDLEVEEYDDDEYEAEEEFEPDDVGEVDLQYDEDEGNGCADEDEEAQALAQEQADLAAAEAAAEAQGEEDAEVAFVDPGSADDGGDAPAGGGDARAAPDPGGEEEEYYDDEGADHDREDDEE</sequence>
<keyword evidence="4" id="KW-0175">Coiled coil</keyword>
<dbReference type="GO" id="GO:0042393">
    <property type="term" value="F:histone binding"/>
    <property type="evidence" value="ECO:0007669"/>
    <property type="project" value="UniProtKB-ARBA"/>
</dbReference>
<evidence type="ECO:0000256" key="1">
    <source>
        <dbReference type="ARBA" id="ARBA00009947"/>
    </source>
</evidence>
<dbReference type="Gene3D" id="1.20.5.1500">
    <property type="match status" value="1"/>
</dbReference>
<feature type="region of interest" description="Disordered" evidence="5">
    <location>
        <begin position="281"/>
        <end position="393"/>
    </location>
</feature>
<dbReference type="Pfam" id="PF00956">
    <property type="entry name" value="NAP"/>
    <property type="match status" value="1"/>
</dbReference>
<evidence type="ECO:0000256" key="3">
    <source>
        <dbReference type="RuleBase" id="RU003876"/>
    </source>
</evidence>
<dbReference type="AlphaFoldDB" id="A0AAW1QDU4"/>
<feature type="coiled-coil region" evidence="4">
    <location>
        <begin position="64"/>
        <end position="95"/>
    </location>
</feature>
<dbReference type="SUPFAM" id="SSF143113">
    <property type="entry name" value="NAP-like"/>
    <property type="match status" value="1"/>
</dbReference>
<keyword evidence="2" id="KW-0143">Chaperone</keyword>